<feature type="compositionally biased region" description="Low complexity" evidence="1">
    <location>
        <begin position="117"/>
        <end position="126"/>
    </location>
</feature>
<evidence type="ECO:0000256" key="1">
    <source>
        <dbReference type="SAM" id="MobiDB-lite"/>
    </source>
</evidence>
<evidence type="ECO:0008006" key="4">
    <source>
        <dbReference type="Google" id="ProtNLM"/>
    </source>
</evidence>
<gene>
    <name evidence="2" type="ORF">RDB_LOCUS45904</name>
</gene>
<dbReference type="EMBL" id="CAJNJQ010000910">
    <property type="protein sequence ID" value="CAE7107988.1"/>
    <property type="molecule type" value="Genomic_DNA"/>
</dbReference>
<dbReference type="Proteomes" id="UP000663827">
    <property type="component" value="Unassembled WGS sequence"/>
</dbReference>
<evidence type="ECO:0000313" key="3">
    <source>
        <dbReference type="Proteomes" id="UP000663827"/>
    </source>
</evidence>
<feature type="region of interest" description="Disordered" evidence="1">
    <location>
        <begin position="108"/>
        <end position="134"/>
    </location>
</feature>
<proteinExistence type="predicted"/>
<accession>A0A8H3DZ20</accession>
<reference evidence="2" key="1">
    <citation type="submission" date="2021-01" db="EMBL/GenBank/DDBJ databases">
        <authorList>
            <person name="Kaushik A."/>
        </authorList>
    </citation>
    <scope>NUCLEOTIDE SEQUENCE</scope>
    <source>
        <strain evidence="2">AG5</strain>
    </source>
</reference>
<protein>
    <recommendedName>
        <fullName evidence="4">Laminin domain protein</fullName>
    </recommendedName>
</protein>
<evidence type="ECO:0000313" key="2">
    <source>
        <dbReference type="EMBL" id="CAE7107988.1"/>
    </source>
</evidence>
<organism evidence="2 3">
    <name type="scientific">Rhizoctonia solani</name>
    <dbReference type="NCBI Taxonomy" id="456999"/>
    <lineage>
        <taxon>Eukaryota</taxon>
        <taxon>Fungi</taxon>
        <taxon>Dikarya</taxon>
        <taxon>Basidiomycota</taxon>
        <taxon>Agaricomycotina</taxon>
        <taxon>Agaricomycetes</taxon>
        <taxon>Cantharellales</taxon>
        <taxon>Ceratobasidiaceae</taxon>
        <taxon>Rhizoctonia</taxon>
    </lineage>
</organism>
<comment type="caution">
    <text evidence="2">The sequence shown here is derived from an EMBL/GenBank/DDBJ whole genome shotgun (WGS) entry which is preliminary data.</text>
</comment>
<sequence length="304" mass="34243">MRYLGAIFPENTTYTPPALPTNGSVNLEPVTGVPSEEAIIKVQDAIRGYQQFSNVPSMFDPRVNMNLTQHLFDLQMARYTQRAGDNQATCQPHETIRPAIPTQPVGQVTEAEESLPNTNNAGTGANIAPPHQESQSMPTINIHELLERSNQFAERFNRLLERSSQPVEPSQPASQAHPEQLDRIIERLGQLLEQRYQPAEQSNLPIEHFNELFDRFNQLAEQRNRSSERSNRLEEQANECWARLGDTLRNVNKVLVRIQHAIVRSHKGNTISALDCLINEKGETPAISDLTGKTDVLPCPRDQD</sequence>
<dbReference type="AlphaFoldDB" id="A0A8H3DZ20"/>
<name>A0A8H3DZ20_9AGAM</name>